<comment type="caution">
    <text evidence="3">The sequence shown here is derived from an EMBL/GenBank/DDBJ whole genome shotgun (WGS) entry which is preliminary data.</text>
</comment>
<reference evidence="3" key="1">
    <citation type="submission" date="2022-07" db="EMBL/GenBank/DDBJ databases">
        <authorList>
            <person name="Li W.-J."/>
            <person name="Deng Q.-Q."/>
        </authorList>
    </citation>
    <scope>NUCLEOTIDE SEQUENCE</scope>
    <source>
        <strain evidence="3">SYSU M60031</strain>
    </source>
</reference>
<dbReference type="Proteomes" id="UP001156102">
    <property type="component" value="Unassembled WGS sequence"/>
</dbReference>
<dbReference type="PANTHER" id="PTHR31088">
    <property type="entry name" value="MEMBRANE-ASSOCIATED PROTEIN VIPP1, CHLOROPLASTIC"/>
    <property type="match status" value="1"/>
</dbReference>
<proteinExistence type="inferred from homology"/>
<evidence type="ECO:0000313" key="3">
    <source>
        <dbReference type="EMBL" id="MCP8969607.1"/>
    </source>
</evidence>
<dbReference type="EMBL" id="JANCLT010000007">
    <property type="protein sequence ID" value="MCP8969607.1"/>
    <property type="molecule type" value="Genomic_DNA"/>
</dbReference>
<comment type="similarity">
    <text evidence="1">Belongs to the PspA/Vipp/IM30 family.</text>
</comment>
<dbReference type="Pfam" id="PF04012">
    <property type="entry name" value="PspA_IM30"/>
    <property type="match status" value="1"/>
</dbReference>
<dbReference type="InterPro" id="IPR007157">
    <property type="entry name" value="PspA_VIPP1"/>
</dbReference>
<gene>
    <name evidence="2" type="ORF">NK662_05885</name>
    <name evidence="3" type="ORF">NK662_13825</name>
</gene>
<dbReference type="PANTHER" id="PTHR31088:SF6">
    <property type="entry name" value="PHAGE SHOCK PROTEIN A"/>
    <property type="match status" value="1"/>
</dbReference>
<accession>A0AA41X6H7</accession>
<keyword evidence="4" id="KW-1185">Reference proteome</keyword>
<protein>
    <submittedName>
        <fullName evidence="3">PspA/IM30 family protein</fullName>
    </submittedName>
</protein>
<organism evidence="3 4">
    <name type="scientific">Ectobacillus ponti</name>
    <dbReference type="NCBI Taxonomy" id="2961894"/>
    <lineage>
        <taxon>Bacteria</taxon>
        <taxon>Bacillati</taxon>
        <taxon>Bacillota</taxon>
        <taxon>Bacilli</taxon>
        <taxon>Bacillales</taxon>
        <taxon>Bacillaceae</taxon>
        <taxon>Ectobacillus</taxon>
    </lineage>
</organism>
<evidence type="ECO:0000313" key="4">
    <source>
        <dbReference type="Proteomes" id="UP001156102"/>
    </source>
</evidence>
<sequence length="214" mass="23937">MGIFTRVKRIVTADVHELLDKAENPISLLNQYMRELDEQVGKAKDALAQQLYLEKRQEQLVAETAAVVAKRTRQAELAVAKGEDTMAKLALQEKLQAETRLNLFKEQLEAMKQQTVKIHEQIDVLLEKYSELSYKRLVLVSRAHAAKVQQQTQAAIASFSADSAVKGFNRVEEYVQKLEAQAAAGAYFVPAAPAVSVEVQEAVERELAKLKESK</sequence>
<dbReference type="EMBL" id="JANCLT010000002">
    <property type="protein sequence ID" value="MCP8968069.1"/>
    <property type="molecule type" value="Genomic_DNA"/>
</dbReference>
<dbReference type="AlphaFoldDB" id="A0AA41X6H7"/>
<evidence type="ECO:0000256" key="1">
    <source>
        <dbReference type="ARBA" id="ARBA00043985"/>
    </source>
</evidence>
<name>A0AA41X6H7_9BACI</name>
<evidence type="ECO:0000313" key="2">
    <source>
        <dbReference type="EMBL" id="MCP8968069.1"/>
    </source>
</evidence>
<dbReference type="RefSeq" id="WP_254757969.1">
    <property type="nucleotide sequence ID" value="NZ_JANCLT010000002.1"/>
</dbReference>